<dbReference type="AlphaFoldDB" id="A0A9F7RHH5"/>
<proteinExistence type="predicted"/>
<feature type="domain" description="Sushi" evidence="7">
    <location>
        <begin position="386"/>
        <end position="445"/>
    </location>
</feature>
<comment type="caution">
    <text evidence="5">Lacks conserved residue(s) required for the propagation of feature annotation.</text>
</comment>
<evidence type="ECO:0000313" key="10">
    <source>
        <dbReference type="RefSeq" id="XP_053542361.1"/>
    </source>
</evidence>
<keyword evidence="6" id="KW-0732">Signal</keyword>
<feature type="domain" description="Sushi" evidence="7">
    <location>
        <begin position="88"/>
        <end position="145"/>
    </location>
</feature>
<feature type="signal peptide" evidence="6">
    <location>
        <begin position="1"/>
        <end position="24"/>
    </location>
</feature>
<dbReference type="RefSeq" id="XP_053542361.1">
    <property type="nucleotide sequence ID" value="XM_053686386.1"/>
</dbReference>
<feature type="disulfide bond" evidence="5">
    <location>
        <begin position="416"/>
        <end position="443"/>
    </location>
</feature>
<dbReference type="Gene3D" id="2.10.70.10">
    <property type="entry name" value="Complement Module, domain 1"/>
    <property type="match status" value="8"/>
</dbReference>
<evidence type="ECO:0000259" key="7">
    <source>
        <dbReference type="PROSITE" id="PS50923"/>
    </source>
</evidence>
<keyword evidence="2" id="KW-0677">Repeat</keyword>
<evidence type="ECO:0000256" key="2">
    <source>
        <dbReference type="ARBA" id="ARBA00022737"/>
    </source>
</evidence>
<dbReference type="InterPro" id="IPR000436">
    <property type="entry name" value="Sushi_SCR_CCP_dom"/>
</dbReference>
<evidence type="ECO:0000256" key="3">
    <source>
        <dbReference type="ARBA" id="ARBA00023157"/>
    </source>
</evidence>
<dbReference type="GeneID" id="108261841"/>
<dbReference type="SUPFAM" id="SSF57535">
    <property type="entry name" value="Complement control module/SCR domain"/>
    <property type="match status" value="8"/>
</dbReference>
<dbReference type="PANTHER" id="PTHR19325:SF573">
    <property type="entry name" value="MEMBRANE COFACTOR PROTEIN"/>
    <property type="match status" value="1"/>
</dbReference>
<feature type="domain" description="Sushi" evidence="7">
    <location>
        <begin position="328"/>
        <end position="385"/>
    </location>
</feature>
<name>A0A9F7RHH5_ICTPU</name>
<evidence type="ECO:0000313" key="8">
    <source>
        <dbReference type="Proteomes" id="UP000221080"/>
    </source>
</evidence>
<dbReference type="PROSITE" id="PS50923">
    <property type="entry name" value="SUSHI"/>
    <property type="match status" value="7"/>
</dbReference>
<accession>A0A9F7RHH5</accession>
<feature type="domain" description="Sushi" evidence="7">
    <location>
        <begin position="446"/>
        <end position="504"/>
    </location>
</feature>
<feature type="domain" description="Sushi" evidence="7">
    <location>
        <begin position="146"/>
        <end position="205"/>
    </location>
</feature>
<dbReference type="InterPro" id="IPR035976">
    <property type="entry name" value="Sushi/SCR/CCP_sf"/>
</dbReference>
<feature type="domain" description="Sushi" evidence="7">
    <location>
        <begin position="24"/>
        <end position="87"/>
    </location>
</feature>
<keyword evidence="8" id="KW-1185">Reference proteome</keyword>
<protein>
    <submittedName>
        <fullName evidence="9 10">C4b-binding protein alpha chain</fullName>
    </submittedName>
</protein>
<evidence type="ECO:0000313" key="9">
    <source>
        <dbReference type="RefSeq" id="XP_053542360.1"/>
    </source>
</evidence>
<dbReference type="PANTHER" id="PTHR19325">
    <property type="entry name" value="COMPLEMENT COMPONENT-RELATED SUSHI DOMAIN-CONTAINING"/>
    <property type="match status" value="1"/>
</dbReference>
<keyword evidence="4" id="KW-0325">Glycoprotein</keyword>
<sequence>MRETAWSRLIIFITCLMKVAEIQAQCERPDVGENMVMISDLGQQTFLNGSTVKFQCSTGYRPVDSSVPRTITCVGTEWTNLELNCTKKTCGSLPEFSNGKYTYPSGILFGATAVAQCDEGYLLVGEKNRNCRDDGWDGREPVCEVVKCSPPLAIQNGTFDPMDESYEYNQAVTYSCTGSYTLIGESVVTCSDNGTFHPSPPKCLLVECETPNIKNAVRVEGKSPPYGYKNVVQYKCNEGHIMNGTGHLVCEENGWNPPPPECIPQCKRPDVGENMVMISDLGQQTFLNGSTVKFQCSTGYRPVDSSVPGTITCVGTEWTNLELNCTKKTCGSLPEFPNGKYTYPSGILFGATAVAQCDEGYLLVGEKNRNCRDDGWDGREPVCEVVKCSPPLAIQNGTFDPMDESYEYNQAVTYSCTGSYTLIGESVVTCSDNGTFHPSPPKCLLVECETPNIKNAVRVEGKSPPYGYKNVVQYKCNEGHIMNGTGHLVCEENGWNPPPPECILDRIQGPTTTSPPSDSNRVKPSIITIVAVVSIVVLLGPKNYHLD</sequence>
<dbReference type="CDD" id="cd00033">
    <property type="entry name" value="CCP"/>
    <property type="match status" value="8"/>
</dbReference>
<feature type="domain" description="Sushi" evidence="7">
    <location>
        <begin position="206"/>
        <end position="264"/>
    </location>
</feature>
<feature type="disulfide bond" evidence="5">
    <location>
        <begin position="176"/>
        <end position="203"/>
    </location>
</feature>
<dbReference type="KEGG" id="ipu:108261841"/>
<keyword evidence="3 5" id="KW-1015">Disulfide bond</keyword>
<dbReference type="InterPro" id="IPR050350">
    <property type="entry name" value="Compl-Cell_Adhes-Reg"/>
</dbReference>
<dbReference type="Proteomes" id="UP000221080">
    <property type="component" value="Chromosome 15"/>
</dbReference>
<dbReference type="RefSeq" id="XP_053542360.1">
    <property type="nucleotide sequence ID" value="XM_053686385.1"/>
</dbReference>
<evidence type="ECO:0000256" key="5">
    <source>
        <dbReference type="PROSITE-ProRule" id="PRU00302"/>
    </source>
</evidence>
<evidence type="ECO:0000256" key="6">
    <source>
        <dbReference type="SAM" id="SignalP"/>
    </source>
</evidence>
<evidence type="ECO:0000256" key="4">
    <source>
        <dbReference type="ARBA" id="ARBA00023180"/>
    </source>
</evidence>
<dbReference type="SMART" id="SM00032">
    <property type="entry name" value="CCP"/>
    <property type="match status" value="8"/>
</dbReference>
<dbReference type="Pfam" id="PF00084">
    <property type="entry name" value="Sushi"/>
    <property type="match status" value="8"/>
</dbReference>
<reference evidence="8" key="1">
    <citation type="journal article" date="2016" name="Nat. Commun.">
        <title>The channel catfish genome sequence provides insights into the evolution of scale formation in teleosts.</title>
        <authorList>
            <person name="Liu Z."/>
            <person name="Liu S."/>
            <person name="Yao J."/>
            <person name="Bao L."/>
            <person name="Zhang J."/>
            <person name="Li Y."/>
            <person name="Jiang C."/>
            <person name="Sun L."/>
            <person name="Wang R."/>
            <person name="Zhang Y."/>
            <person name="Zhou T."/>
            <person name="Zeng Q."/>
            <person name="Fu Q."/>
            <person name="Gao S."/>
            <person name="Li N."/>
            <person name="Koren S."/>
            <person name="Jiang Y."/>
            <person name="Zimin A."/>
            <person name="Xu P."/>
            <person name="Phillippy A.M."/>
            <person name="Geng X."/>
            <person name="Song L."/>
            <person name="Sun F."/>
            <person name="Li C."/>
            <person name="Wang X."/>
            <person name="Chen A."/>
            <person name="Jin Y."/>
            <person name="Yuan Z."/>
            <person name="Yang Y."/>
            <person name="Tan S."/>
            <person name="Peatman E."/>
            <person name="Lu J."/>
            <person name="Qin Z."/>
            <person name="Dunham R."/>
            <person name="Li Z."/>
            <person name="Sonstegard T."/>
            <person name="Feng J."/>
            <person name="Danzmann R.G."/>
            <person name="Schroeder S."/>
            <person name="Scheffler B."/>
            <person name="Duke M.V."/>
            <person name="Ballard L."/>
            <person name="Kucuktas H."/>
            <person name="Kaltenboeck L."/>
            <person name="Liu H."/>
            <person name="Armbruster J."/>
            <person name="Xie Y."/>
            <person name="Kirby M.L."/>
            <person name="Tian Y."/>
            <person name="Flanagan M.E."/>
            <person name="Mu W."/>
            <person name="Waldbieser G.C."/>
        </authorList>
    </citation>
    <scope>NUCLEOTIDE SEQUENCE [LARGE SCALE GENOMIC DNA]</scope>
    <source>
        <strain evidence="8">SDA103</strain>
    </source>
</reference>
<reference evidence="9 10" key="2">
    <citation type="submission" date="2025-04" db="UniProtKB">
        <authorList>
            <consortium name="RefSeq"/>
        </authorList>
    </citation>
    <scope>IDENTIFICATION</scope>
    <source>
        <tissue evidence="9 10">Blood</tissue>
    </source>
</reference>
<feature type="chain" id="PRO_5044698438" evidence="6">
    <location>
        <begin position="25"/>
        <end position="547"/>
    </location>
</feature>
<organism evidence="8 10">
    <name type="scientific">Ictalurus punctatus</name>
    <name type="common">Channel catfish</name>
    <name type="synonym">Silurus punctatus</name>
    <dbReference type="NCBI Taxonomy" id="7998"/>
    <lineage>
        <taxon>Eukaryota</taxon>
        <taxon>Metazoa</taxon>
        <taxon>Chordata</taxon>
        <taxon>Craniata</taxon>
        <taxon>Vertebrata</taxon>
        <taxon>Euteleostomi</taxon>
        <taxon>Actinopterygii</taxon>
        <taxon>Neopterygii</taxon>
        <taxon>Teleostei</taxon>
        <taxon>Ostariophysi</taxon>
        <taxon>Siluriformes</taxon>
        <taxon>Ictaluridae</taxon>
        <taxon>Ictalurus</taxon>
    </lineage>
</organism>
<keyword evidence="1 5" id="KW-0768">Sushi</keyword>
<evidence type="ECO:0000256" key="1">
    <source>
        <dbReference type="ARBA" id="ARBA00022659"/>
    </source>
</evidence>
<gene>
    <name evidence="9 10" type="primary">LOC108261841</name>
</gene>
<dbReference type="OrthoDB" id="6480633at2759"/>